<dbReference type="InterPro" id="IPR036404">
    <property type="entry name" value="Jacalin-like_lectin_dom_sf"/>
</dbReference>
<evidence type="ECO:0000259" key="1">
    <source>
        <dbReference type="Pfam" id="PF09458"/>
    </source>
</evidence>
<dbReference type="Proteomes" id="UP001287356">
    <property type="component" value="Unassembled WGS sequence"/>
</dbReference>
<feature type="domain" description="H-type lectin" evidence="1">
    <location>
        <begin position="394"/>
        <end position="454"/>
    </location>
</feature>
<keyword evidence="3" id="KW-1185">Reference proteome</keyword>
<dbReference type="Gene3D" id="2.100.10.30">
    <property type="entry name" value="Jacalin-like lectin domain"/>
    <property type="match status" value="1"/>
</dbReference>
<evidence type="ECO:0000313" key="2">
    <source>
        <dbReference type="EMBL" id="KAK3374267.1"/>
    </source>
</evidence>
<dbReference type="AlphaFoldDB" id="A0AAE0KDQ2"/>
<protein>
    <recommendedName>
        <fullName evidence="1">H-type lectin domain-containing protein</fullName>
    </recommendedName>
</protein>
<name>A0AAE0KDQ2_9PEZI</name>
<organism evidence="2 3">
    <name type="scientific">Lasiosphaeria ovina</name>
    <dbReference type="NCBI Taxonomy" id="92902"/>
    <lineage>
        <taxon>Eukaryota</taxon>
        <taxon>Fungi</taxon>
        <taxon>Dikarya</taxon>
        <taxon>Ascomycota</taxon>
        <taxon>Pezizomycotina</taxon>
        <taxon>Sordariomycetes</taxon>
        <taxon>Sordariomycetidae</taxon>
        <taxon>Sordariales</taxon>
        <taxon>Lasiosphaeriaceae</taxon>
        <taxon>Lasiosphaeria</taxon>
    </lineage>
</organism>
<dbReference type="Pfam" id="PF09458">
    <property type="entry name" value="H_lectin"/>
    <property type="match status" value="2"/>
</dbReference>
<dbReference type="GO" id="GO:0007155">
    <property type="term" value="P:cell adhesion"/>
    <property type="evidence" value="ECO:0007669"/>
    <property type="project" value="InterPro"/>
</dbReference>
<comment type="caution">
    <text evidence="2">The sequence shown here is derived from an EMBL/GenBank/DDBJ whole genome shotgun (WGS) entry which is preliminary data.</text>
</comment>
<reference evidence="2" key="1">
    <citation type="journal article" date="2023" name="Mol. Phylogenet. Evol.">
        <title>Genome-scale phylogeny and comparative genomics of the fungal order Sordariales.</title>
        <authorList>
            <person name="Hensen N."/>
            <person name="Bonometti L."/>
            <person name="Westerberg I."/>
            <person name="Brannstrom I.O."/>
            <person name="Guillou S."/>
            <person name="Cros-Aarteil S."/>
            <person name="Calhoun S."/>
            <person name="Haridas S."/>
            <person name="Kuo A."/>
            <person name="Mondo S."/>
            <person name="Pangilinan J."/>
            <person name="Riley R."/>
            <person name="LaButti K."/>
            <person name="Andreopoulos B."/>
            <person name="Lipzen A."/>
            <person name="Chen C."/>
            <person name="Yan M."/>
            <person name="Daum C."/>
            <person name="Ng V."/>
            <person name="Clum A."/>
            <person name="Steindorff A."/>
            <person name="Ohm R.A."/>
            <person name="Martin F."/>
            <person name="Silar P."/>
            <person name="Natvig D.O."/>
            <person name="Lalanne C."/>
            <person name="Gautier V."/>
            <person name="Ament-Velasquez S.L."/>
            <person name="Kruys A."/>
            <person name="Hutchinson M.I."/>
            <person name="Powell A.J."/>
            <person name="Barry K."/>
            <person name="Miller A.N."/>
            <person name="Grigoriev I.V."/>
            <person name="Debuchy R."/>
            <person name="Gladieux P."/>
            <person name="Hiltunen Thoren M."/>
            <person name="Johannesson H."/>
        </authorList>
    </citation>
    <scope>NUCLEOTIDE SEQUENCE</scope>
    <source>
        <strain evidence="2">CBS 958.72</strain>
    </source>
</reference>
<feature type="domain" description="H-type lectin" evidence="1">
    <location>
        <begin position="301"/>
        <end position="366"/>
    </location>
</feature>
<evidence type="ECO:0000313" key="3">
    <source>
        <dbReference type="Proteomes" id="UP001287356"/>
    </source>
</evidence>
<dbReference type="SUPFAM" id="SSF141086">
    <property type="entry name" value="Agglutinin HPA-like"/>
    <property type="match status" value="2"/>
</dbReference>
<accession>A0AAE0KDQ2</accession>
<proteinExistence type="predicted"/>
<dbReference type="InterPro" id="IPR019019">
    <property type="entry name" value="H-type_lectin_domain"/>
</dbReference>
<sequence length="455" mass="50406">MDFIKPDFSLRTVTVEMNGGVVAGLSVRYTNGLLAAAGTSGGDRRVTLTVRPEDGEKIIACSIETGCSKNEADAKTRVTAIRLHTNRGNDLYGQPESWKAAVNSEGVRGSTTFKALTMHHFDPLLDELDDARLKGFCGFGVTTSTMTYQSGIYRLAPIWGNKEVGYFPASGRPCHRRPSHCRHESELFQYNCSKDENWAAAPGHYSVSSHDFAKIRPIAPTVITGFTKLDVGSVDALRVAVSTPTVTEAGFKLSLKSHLSMTYDLSANALVLPNGRFPFQHGYVDAGQSIGGRRREQNATVSVIFSQAFTEDPTCCVWFTEISQPNTPRNLKATVQNISRLGMTIMIESWVANHQFEGAQVGWLAWPAKHKAIKAGNEYFTRGQQPWEMKWPGDPFSKDPKIFCAFNYIDFANPADAVRARVFYESATKEKVKWTAGTWEDTVMDRLGFCWIAIE</sequence>
<dbReference type="GO" id="GO:0030246">
    <property type="term" value="F:carbohydrate binding"/>
    <property type="evidence" value="ECO:0007669"/>
    <property type="project" value="InterPro"/>
</dbReference>
<gene>
    <name evidence="2" type="ORF">B0T24DRAFT_594372</name>
</gene>
<dbReference type="EMBL" id="JAULSN010000004">
    <property type="protein sequence ID" value="KAK3374267.1"/>
    <property type="molecule type" value="Genomic_DNA"/>
</dbReference>
<dbReference type="Gene3D" id="2.60.40.2080">
    <property type="match status" value="3"/>
</dbReference>
<dbReference type="InterPro" id="IPR037221">
    <property type="entry name" value="H-type_lectin_dom_sf"/>
</dbReference>
<reference evidence="2" key="2">
    <citation type="submission" date="2023-06" db="EMBL/GenBank/DDBJ databases">
        <authorList>
            <consortium name="Lawrence Berkeley National Laboratory"/>
            <person name="Haridas S."/>
            <person name="Hensen N."/>
            <person name="Bonometti L."/>
            <person name="Westerberg I."/>
            <person name="Brannstrom I.O."/>
            <person name="Guillou S."/>
            <person name="Cros-Aarteil S."/>
            <person name="Calhoun S."/>
            <person name="Kuo A."/>
            <person name="Mondo S."/>
            <person name="Pangilinan J."/>
            <person name="Riley R."/>
            <person name="Labutti K."/>
            <person name="Andreopoulos B."/>
            <person name="Lipzen A."/>
            <person name="Chen C."/>
            <person name="Yanf M."/>
            <person name="Daum C."/>
            <person name="Ng V."/>
            <person name="Clum A."/>
            <person name="Steindorff A."/>
            <person name="Ohm R."/>
            <person name="Martin F."/>
            <person name="Silar P."/>
            <person name="Natvig D."/>
            <person name="Lalanne C."/>
            <person name="Gautier V."/>
            <person name="Ament-Velasquez S.L."/>
            <person name="Kruys A."/>
            <person name="Hutchinson M.I."/>
            <person name="Powell A.J."/>
            <person name="Barry K."/>
            <person name="Miller A.N."/>
            <person name="Grigoriev I.V."/>
            <person name="Debuchy R."/>
            <person name="Gladieux P."/>
            <person name="Thoren M.H."/>
            <person name="Johannesson H."/>
        </authorList>
    </citation>
    <scope>NUCLEOTIDE SEQUENCE</scope>
    <source>
        <strain evidence="2">CBS 958.72</strain>
    </source>
</reference>